<dbReference type="InterPro" id="IPR029016">
    <property type="entry name" value="GAF-like_dom_sf"/>
</dbReference>
<dbReference type="EMBL" id="SLTR01000014">
    <property type="protein sequence ID" value="TDB01976.1"/>
    <property type="molecule type" value="Genomic_DNA"/>
</dbReference>
<keyword evidence="2" id="KW-0716">Sensory transduction</keyword>
<feature type="compositionally biased region" description="Acidic residues" evidence="5">
    <location>
        <begin position="109"/>
        <end position="119"/>
    </location>
</feature>
<dbReference type="InterPro" id="IPR013654">
    <property type="entry name" value="PAS_2"/>
</dbReference>
<evidence type="ECO:0000256" key="5">
    <source>
        <dbReference type="SAM" id="MobiDB-lite"/>
    </source>
</evidence>
<dbReference type="RefSeq" id="WP_132043873.1">
    <property type="nucleotide sequence ID" value="NZ_SLTR01000014.1"/>
</dbReference>
<dbReference type="InterPro" id="IPR043150">
    <property type="entry name" value="Phytochrome_PHY_sf"/>
</dbReference>
<dbReference type="Gene3D" id="3.30.450.40">
    <property type="match status" value="1"/>
</dbReference>
<feature type="region of interest" description="Disordered" evidence="5">
    <location>
        <begin position="434"/>
        <end position="454"/>
    </location>
</feature>
<dbReference type="InterPro" id="IPR001294">
    <property type="entry name" value="Phytochrome"/>
</dbReference>
<dbReference type="Pfam" id="PF08446">
    <property type="entry name" value="PAS_2"/>
    <property type="match status" value="1"/>
</dbReference>
<protein>
    <submittedName>
        <fullName evidence="7">GAF domain-containing protein</fullName>
    </submittedName>
</protein>
<name>A0ABY2D624_9GAMM</name>
<dbReference type="Gene3D" id="3.30.450.20">
    <property type="entry name" value="PAS domain"/>
    <property type="match status" value="1"/>
</dbReference>
<dbReference type="InterPro" id="IPR035965">
    <property type="entry name" value="PAS-like_dom_sf"/>
</dbReference>
<feature type="region of interest" description="Disordered" evidence="5">
    <location>
        <begin position="108"/>
        <end position="136"/>
    </location>
</feature>
<dbReference type="SUPFAM" id="SSF55785">
    <property type="entry name" value="PYP-like sensor domain (PAS domain)"/>
    <property type="match status" value="1"/>
</dbReference>
<evidence type="ECO:0000313" key="8">
    <source>
        <dbReference type="Proteomes" id="UP000294823"/>
    </source>
</evidence>
<evidence type="ECO:0000256" key="2">
    <source>
        <dbReference type="ARBA" id="ARBA00022606"/>
    </source>
</evidence>
<dbReference type="Gene3D" id="3.30.450.270">
    <property type="match status" value="1"/>
</dbReference>
<dbReference type="InterPro" id="IPR013515">
    <property type="entry name" value="Phytochrome_cen-reg"/>
</dbReference>
<comment type="caution">
    <text evidence="7">The sequence shown here is derived from an EMBL/GenBank/DDBJ whole genome shotgun (WGS) entry which is preliminary data.</text>
</comment>
<evidence type="ECO:0000256" key="1">
    <source>
        <dbReference type="ARBA" id="ARBA00022543"/>
    </source>
</evidence>
<evidence type="ECO:0000313" key="7">
    <source>
        <dbReference type="EMBL" id="TDB01976.1"/>
    </source>
</evidence>
<proteinExistence type="predicted"/>
<keyword evidence="4" id="KW-0675">Receptor</keyword>
<accession>A0ABY2D624</accession>
<feature type="domain" description="Phytochrome chromophore attachment site" evidence="6">
    <location>
        <begin position="139"/>
        <end position="295"/>
    </location>
</feature>
<dbReference type="Proteomes" id="UP000294823">
    <property type="component" value="Unassembled WGS sequence"/>
</dbReference>
<sequence length="494" mass="54553">MNVTRGFIDACEQEALHLSGAIQPHGALLVLDNVARITHASRNLPEWLGVEAEQLVGAPLPESLQDAIKGLGDASGARLAHDAWPLADHDVAIAVTRGDEGQVLIELLPAEDSDGDEEAPSTPSRRESASWPTFRSDTEVAASRETLVTQLRDESGFDRVLFYAFLPGGDGEVLAEARSEAAEGSYLGLRFPASDIPQIARELYARNPWRTIPNAQAESVEVLSASPSRPDLSLVDLRSVSPVHRLYMANMGVVGAISFPLMTANRLAGLISLHAYRPRRLAPPALRQLADKVKRYELARRDYETRQRMELTDTIERRFDAMSREVIDEGGLEAAWPNIGRWLREEFAADGVMLDNGLGLYSDGLHLEPEALEAVLAWCDSDASSTRISESLSRECPDMPLSEVAGLLASEVTLEDGRRLRLLLCRREEVQEVAWGGNPDKPTENPSGEHPIAPRRSFERWVEQRLGYSRPWPANTHLKLLKLRVLASAFGRDE</sequence>
<dbReference type="PROSITE" id="PS50046">
    <property type="entry name" value="PHYTOCHROME_2"/>
    <property type="match status" value="1"/>
</dbReference>
<keyword evidence="8" id="KW-1185">Reference proteome</keyword>
<dbReference type="InterPro" id="IPR016132">
    <property type="entry name" value="Phyto_chromo_attachment"/>
</dbReference>
<reference evidence="7 8" key="1">
    <citation type="submission" date="2019-03" db="EMBL/GenBank/DDBJ databases">
        <title>Halomonas marinisediminis sp. nov., a moderately halophilic bacterium isolated from the Bohai Gulf.</title>
        <authorList>
            <person name="Ji X."/>
        </authorList>
    </citation>
    <scope>NUCLEOTIDE SEQUENCE [LARGE SCALE GENOMIC DNA]</scope>
    <source>
        <strain evidence="7 8">204</strain>
    </source>
</reference>
<dbReference type="Pfam" id="PF01590">
    <property type="entry name" value="GAF"/>
    <property type="match status" value="1"/>
</dbReference>
<evidence type="ECO:0000256" key="3">
    <source>
        <dbReference type="ARBA" id="ARBA00022991"/>
    </source>
</evidence>
<dbReference type="SUPFAM" id="SSF55781">
    <property type="entry name" value="GAF domain-like"/>
    <property type="match status" value="2"/>
</dbReference>
<evidence type="ECO:0000256" key="4">
    <source>
        <dbReference type="ARBA" id="ARBA00023170"/>
    </source>
</evidence>
<keyword evidence="3" id="KW-0157">Chromophore</keyword>
<gene>
    <name evidence="7" type="ORF">E0702_11235</name>
</gene>
<organism evidence="7 8">
    <name type="scientific">Halomonas marinisediminis</name>
    <dbReference type="NCBI Taxonomy" id="2546095"/>
    <lineage>
        <taxon>Bacteria</taxon>
        <taxon>Pseudomonadati</taxon>
        <taxon>Pseudomonadota</taxon>
        <taxon>Gammaproteobacteria</taxon>
        <taxon>Oceanospirillales</taxon>
        <taxon>Halomonadaceae</taxon>
        <taxon>Halomonas</taxon>
    </lineage>
</organism>
<dbReference type="InterPro" id="IPR003018">
    <property type="entry name" value="GAF"/>
</dbReference>
<keyword evidence="1" id="KW-0600">Photoreceptor protein</keyword>
<evidence type="ECO:0000259" key="6">
    <source>
        <dbReference type="PROSITE" id="PS50046"/>
    </source>
</evidence>
<dbReference type="PRINTS" id="PR01033">
    <property type="entry name" value="PHYTOCHROME"/>
</dbReference>
<dbReference type="Pfam" id="PF00360">
    <property type="entry name" value="PHY"/>
    <property type="match status" value="1"/>
</dbReference>